<proteinExistence type="inferred from homology"/>
<dbReference type="AlphaFoldDB" id="A0A0F4ZK14"/>
<dbReference type="CDD" id="cd02440">
    <property type="entry name" value="AdoMet_MTases"/>
    <property type="match status" value="1"/>
</dbReference>
<dbReference type="InterPro" id="IPR029063">
    <property type="entry name" value="SAM-dependent_MTases_sf"/>
</dbReference>
<organism evidence="2 3">
    <name type="scientific">Thielaviopsis punctulata</name>
    <dbReference type="NCBI Taxonomy" id="72032"/>
    <lineage>
        <taxon>Eukaryota</taxon>
        <taxon>Fungi</taxon>
        <taxon>Dikarya</taxon>
        <taxon>Ascomycota</taxon>
        <taxon>Pezizomycotina</taxon>
        <taxon>Sordariomycetes</taxon>
        <taxon>Hypocreomycetidae</taxon>
        <taxon>Microascales</taxon>
        <taxon>Ceratocystidaceae</taxon>
        <taxon>Thielaviopsis</taxon>
    </lineage>
</organism>
<gene>
    <name evidence="2" type="ORF">TD95_001327</name>
</gene>
<dbReference type="GO" id="GO:0008168">
    <property type="term" value="F:methyltransferase activity"/>
    <property type="evidence" value="ECO:0007669"/>
    <property type="project" value="TreeGrafter"/>
</dbReference>
<dbReference type="EMBL" id="LAEV01000158">
    <property type="protein sequence ID" value="KKA30964.1"/>
    <property type="molecule type" value="Genomic_DNA"/>
</dbReference>
<dbReference type="OrthoDB" id="184880at2759"/>
<dbReference type="Pfam" id="PF13489">
    <property type="entry name" value="Methyltransf_23"/>
    <property type="match status" value="1"/>
</dbReference>
<name>A0A0F4ZK14_9PEZI</name>
<evidence type="ECO:0000313" key="3">
    <source>
        <dbReference type="Proteomes" id="UP000033483"/>
    </source>
</evidence>
<dbReference type="SUPFAM" id="SSF53335">
    <property type="entry name" value="S-adenosyl-L-methionine-dependent methyltransferases"/>
    <property type="match status" value="1"/>
</dbReference>
<reference evidence="2 3" key="1">
    <citation type="submission" date="2015-03" db="EMBL/GenBank/DDBJ databases">
        <authorList>
            <person name="Radwan O."/>
            <person name="Al-Naeli F.A."/>
            <person name="Rendon G.A."/>
            <person name="Fields C."/>
        </authorList>
    </citation>
    <scope>NUCLEOTIDE SEQUENCE [LARGE SCALE GENOMIC DNA]</scope>
    <source>
        <strain evidence="2">CR-DP1</strain>
    </source>
</reference>
<accession>A0A0F4ZK14</accession>
<dbReference type="PANTHER" id="PTHR43591">
    <property type="entry name" value="METHYLTRANSFERASE"/>
    <property type="match status" value="1"/>
</dbReference>
<comment type="caution">
    <text evidence="2">The sequence shown here is derived from an EMBL/GenBank/DDBJ whole genome shotgun (WGS) entry which is preliminary data.</text>
</comment>
<evidence type="ECO:0008006" key="4">
    <source>
        <dbReference type="Google" id="ProtNLM"/>
    </source>
</evidence>
<dbReference type="Gene3D" id="3.40.50.150">
    <property type="entry name" value="Vaccinia Virus protein VP39"/>
    <property type="match status" value="1"/>
</dbReference>
<dbReference type="PANTHER" id="PTHR43591:SF10">
    <property type="entry name" value="ABC TRANSMEMBRANE TYPE-1 DOMAIN-CONTAINING PROTEIN-RELATED"/>
    <property type="match status" value="1"/>
</dbReference>
<dbReference type="Proteomes" id="UP000033483">
    <property type="component" value="Unassembled WGS sequence"/>
</dbReference>
<protein>
    <recommendedName>
        <fullName evidence="4">Methyltransferase domain-containing protein</fullName>
    </recommendedName>
</protein>
<evidence type="ECO:0000313" key="2">
    <source>
        <dbReference type="EMBL" id="KKA30964.1"/>
    </source>
</evidence>
<comment type="similarity">
    <text evidence="1">Belongs to the methyltransferase superfamily. LaeA methyltransferase family.</text>
</comment>
<keyword evidence="3" id="KW-1185">Reference proteome</keyword>
<evidence type="ECO:0000256" key="1">
    <source>
        <dbReference type="ARBA" id="ARBA00038158"/>
    </source>
</evidence>
<sequence length="299" mass="33993">MVSMASTSIRQVNHEYIFENGRRYHWFKEGSYNFPNDDEEQENEHVKHTLVNMLFDDQLHFSPLDEEPQRILDLGTGTGQWAIDIADKYPSAMVKGIDLSPIQPNWVPPNVRFLVDDMEGSWFYSQPFDLIHARHAALAVRNWPQVLNNSFNNLKPSGWLELQELDYMPYSHNPNVNIENTPVGQYWQLVREGLTALGVSVNVVSGGRLASQLAEVGLVNVTEQIFQIPIGGWAGDEGIPWRSLFLASIQATALGPLTRGLGWSREQVELFLVKVRQSFMDDSLRLGMAMHVVYGQRPE</sequence>